<accession>A0A2T9K3P7</accession>
<organism evidence="2 3">
    <name type="scientific">Caulobacter endophyticus</name>
    <dbReference type="NCBI Taxonomy" id="2172652"/>
    <lineage>
        <taxon>Bacteria</taxon>
        <taxon>Pseudomonadati</taxon>
        <taxon>Pseudomonadota</taxon>
        <taxon>Alphaproteobacteria</taxon>
        <taxon>Caulobacterales</taxon>
        <taxon>Caulobacteraceae</taxon>
        <taxon>Caulobacter</taxon>
    </lineage>
</organism>
<evidence type="ECO:0000313" key="2">
    <source>
        <dbReference type="EMBL" id="PVM90557.1"/>
    </source>
</evidence>
<dbReference type="Proteomes" id="UP000245073">
    <property type="component" value="Unassembled WGS sequence"/>
</dbReference>
<feature type="region of interest" description="Disordered" evidence="1">
    <location>
        <begin position="1"/>
        <end position="23"/>
    </location>
</feature>
<sequence>MKAEPSIFDDSDDAAEAAADAEGLSDLDAGRTISHEKMRAWLLSWGTPEETPPPERD</sequence>
<reference evidence="2 3" key="1">
    <citation type="submission" date="2018-04" db="EMBL/GenBank/DDBJ databases">
        <title>The genome sequence of Caulobacter sp. 744.</title>
        <authorList>
            <person name="Gao J."/>
            <person name="Sun J."/>
        </authorList>
    </citation>
    <scope>NUCLEOTIDE SEQUENCE [LARGE SCALE GENOMIC DNA]</scope>
    <source>
        <strain evidence="2 3">774</strain>
    </source>
</reference>
<protein>
    <submittedName>
        <fullName evidence="2">CopG family transcriptional regulator</fullName>
    </submittedName>
</protein>
<gene>
    <name evidence="2" type="ORF">DDF67_08945</name>
</gene>
<dbReference type="EMBL" id="QDKQ01000034">
    <property type="protein sequence ID" value="PVM90557.1"/>
    <property type="molecule type" value="Genomic_DNA"/>
</dbReference>
<comment type="caution">
    <text evidence="2">The sequence shown here is derived from an EMBL/GenBank/DDBJ whole genome shotgun (WGS) entry which is preliminary data.</text>
</comment>
<name>A0A2T9K3P7_9CAUL</name>
<evidence type="ECO:0000256" key="1">
    <source>
        <dbReference type="SAM" id="MobiDB-lite"/>
    </source>
</evidence>
<dbReference type="RefSeq" id="WP_109100544.1">
    <property type="nucleotide sequence ID" value="NZ_QDKQ01000034.1"/>
</dbReference>
<dbReference type="AlphaFoldDB" id="A0A2T9K3P7"/>
<keyword evidence="3" id="KW-1185">Reference proteome</keyword>
<evidence type="ECO:0000313" key="3">
    <source>
        <dbReference type="Proteomes" id="UP000245073"/>
    </source>
</evidence>
<proteinExistence type="predicted"/>